<evidence type="ECO:0000256" key="1">
    <source>
        <dbReference type="SAM" id="Coils"/>
    </source>
</evidence>
<dbReference type="Proteomes" id="UP000010716">
    <property type="component" value="Unassembled WGS sequence"/>
</dbReference>
<keyword evidence="2" id="KW-0472">Membrane</keyword>
<reference evidence="5" key="3">
    <citation type="submission" date="2021-08" db="EMBL/GenBank/DDBJ databases">
        <authorList>
            <person name="de Jong S."/>
            <person name="van den Broek M."/>
            <person name="Merkel A."/>
            <person name="de la Torre Cortes P."/>
            <person name="Kalamorz F."/>
            <person name="Cook G."/>
            <person name="van Loosdrecht M."/>
            <person name="McMillan D."/>
        </authorList>
    </citation>
    <scope>NUCLEOTIDE SEQUENCE</scope>
    <source>
        <strain evidence="5">TA2.A1</strain>
    </source>
</reference>
<keyword evidence="2" id="KW-0812">Transmembrane</keyword>
<dbReference type="OrthoDB" id="2691164at2"/>
<dbReference type="EMBL" id="CP082237">
    <property type="protein sequence ID" value="QZT34936.1"/>
    <property type="molecule type" value="Genomic_DNA"/>
</dbReference>
<dbReference type="AlphaFoldDB" id="F5L931"/>
<evidence type="ECO:0000313" key="7">
    <source>
        <dbReference type="Proteomes" id="UP000825179"/>
    </source>
</evidence>
<evidence type="ECO:0000313" key="4">
    <source>
        <dbReference type="EMBL" id="EGL82105.1"/>
    </source>
</evidence>
<name>F5L931_CALTT</name>
<evidence type="ECO:0000259" key="3">
    <source>
        <dbReference type="Pfam" id="PF26347"/>
    </source>
</evidence>
<dbReference type="KEGG" id="cthu:HUR95_06745"/>
<feature type="coiled-coil region" evidence="1">
    <location>
        <begin position="45"/>
        <end position="72"/>
    </location>
</feature>
<accession>F5L931</accession>
<dbReference type="Proteomes" id="UP000825179">
    <property type="component" value="Chromosome"/>
</dbReference>
<keyword evidence="2" id="KW-1133">Transmembrane helix</keyword>
<dbReference type="RefSeq" id="WP_007505689.1">
    <property type="nucleotide sequence ID" value="NZ_AFCE01000155.1"/>
</dbReference>
<evidence type="ECO:0000256" key="2">
    <source>
        <dbReference type="SAM" id="Phobius"/>
    </source>
</evidence>
<evidence type="ECO:0000313" key="5">
    <source>
        <dbReference type="EMBL" id="QZT34936.1"/>
    </source>
</evidence>
<feature type="domain" description="Sporulation membrane protein YtrI C-terminal" evidence="3">
    <location>
        <begin position="80"/>
        <end position="164"/>
    </location>
</feature>
<reference evidence="5 7" key="2">
    <citation type="journal article" date="2020" name="Extremophiles">
        <title>Genomic analysis of Caldalkalibacillus thermarum TA2.A1 reveals aerobic alkaliphilic metabolism and evolutionary hallmarks linking alkaliphilic bacteria and plant life.</title>
        <authorList>
            <person name="de Jong S.I."/>
            <person name="van den Broek M.A."/>
            <person name="Merkel A.Y."/>
            <person name="de la Torre Cortes P."/>
            <person name="Kalamorz F."/>
            <person name="Cook G.M."/>
            <person name="van Loosdrecht M.C.M."/>
            <person name="McMillan D.G.G."/>
        </authorList>
    </citation>
    <scope>NUCLEOTIDE SEQUENCE [LARGE SCALE GENOMIC DNA]</scope>
    <source>
        <strain evidence="5 7">TA2.A1</strain>
    </source>
</reference>
<organism evidence="4 6">
    <name type="scientific">Caldalkalibacillus thermarum (strain TA2.A1)</name>
    <dbReference type="NCBI Taxonomy" id="986075"/>
    <lineage>
        <taxon>Bacteria</taxon>
        <taxon>Bacillati</taxon>
        <taxon>Bacillota</taxon>
        <taxon>Bacilli</taxon>
        <taxon>Bacillales</taxon>
        <taxon>Bacillaceae</taxon>
        <taxon>Caldalkalibacillus</taxon>
    </lineage>
</organism>
<gene>
    <name evidence="4" type="ORF">CathTA2_2340</name>
    <name evidence="5" type="ORF">HUR95_06745</name>
</gene>
<dbReference type="Pfam" id="PF26347">
    <property type="entry name" value="YtrI_sporulation"/>
    <property type="match status" value="1"/>
</dbReference>
<proteinExistence type="predicted"/>
<dbReference type="EMBL" id="AFCE01000155">
    <property type="protein sequence ID" value="EGL82105.1"/>
    <property type="molecule type" value="Genomic_DNA"/>
</dbReference>
<feature type="transmembrane region" description="Helical" evidence="2">
    <location>
        <begin position="12"/>
        <end position="32"/>
    </location>
</feature>
<keyword evidence="1" id="KW-0175">Coiled coil</keyword>
<dbReference type="InterPro" id="IPR058620">
    <property type="entry name" value="YtrI_C"/>
</dbReference>
<protein>
    <recommendedName>
        <fullName evidence="3">Sporulation membrane protein YtrI C-terminal domain-containing protein</fullName>
    </recommendedName>
</protein>
<sequence>MKPPHPAQTRTWGRLLVSFILGMVMGALIFHYQHAHMLDKILFENRRLALELTDLRDEVAYLEKKAEDLNKQNQEEISVKKIEIVIVNEEEIDGFTATDIIERLREELKYLIKEGYSVQSVAETAETHARLIDGKTIKFETNDEYEVKLHTMIIHTTITFKISVHKMS</sequence>
<reference evidence="4 6" key="1">
    <citation type="journal article" date="2011" name="J. Bacteriol.">
        <title>Draft genome sequence of the thermoalkaliphilic Caldalkalibacillus thermarum strain TA2.A1.</title>
        <authorList>
            <person name="Kalamorz F."/>
            <person name="Keis S."/>
            <person name="McMillan D.G."/>
            <person name="Olsson K."/>
            <person name="Stanton J.A."/>
            <person name="Stockwell P."/>
            <person name="Black M.A."/>
            <person name="Klingeman D.M."/>
            <person name="Land M.L."/>
            <person name="Han C.S."/>
            <person name="Martin S.L."/>
            <person name="Becher S.A."/>
            <person name="Peddie C.J."/>
            <person name="Morgan H.W."/>
            <person name="Matthies D."/>
            <person name="Preiss L."/>
            <person name="Meier T."/>
            <person name="Brown S.D."/>
            <person name="Cook G.M."/>
        </authorList>
    </citation>
    <scope>NUCLEOTIDE SEQUENCE [LARGE SCALE GENOMIC DNA]</scope>
    <source>
        <strain evidence="4 6">TA2.A1</strain>
    </source>
</reference>
<evidence type="ECO:0000313" key="6">
    <source>
        <dbReference type="Proteomes" id="UP000010716"/>
    </source>
</evidence>
<keyword evidence="7" id="KW-1185">Reference proteome</keyword>